<organism evidence="1 2">
    <name type="scientific">Xenopus laevis</name>
    <name type="common">African clawed frog</name>
    <dbReference type="NCBI Taxonomy" id="8355"/>
    <lineage>
        <taxon>Eukaryota</taxon>
        <taxon>Metazoa</taxon>
        <taxon>Chordata</taxon>
        <taxon>Craniata</taxon>
        <taxon>Vertebrata</taxon>
        <taxon>Euteleostomi</taxon>
        <taxon>Amphibia</taxon>
        <taxon>Batrachia</taxon>
        <taxon>Anura</taxon>
        <taxon>Pipoidea</taxon>
        <taxon>Pipidae</taxon>
        <taxon>Xenopodinae</taxon>
        <taxon>Xenopus</taxon>
        <taxon>Xenopus</taxon>
    </lineage>
</organism>
<reference evidence="2" key="1">
    <citation type="journal article" date="2016" name="Nature">
        <title>Genome evolution in the allotetraploid frog Xenopus laevis.</title>
        <authorList>
            <person name="Session A.M."/>
            <person name="Uno Y."/>
            <person name="Kwon T."/>
            <person name="Chapman J.A."/>
            <person name="Toyoda A."/>
            <person name="Takahashi S."/>
            <person name="Fukui A."/>
            <person name="Hikosaka A."/>
            <person name="Suzuki A."/>
            <person name="Kondo M."/>
            <person name="van Heeringen S.J."/>
            <person name="Quigley I."/>
            <person name="Heinz S."/>
            <person name="Ogino H."/>
            <person name="Ochi H."/>
            <person name="Hellsten U."/>
            <person name="Lyons J.B."/>
            <person name="Simakov O."/>
            <person name="Putnam N."/>
            <person name="Stites J."/>
            <person name="Kuroki Y."/>
            <person name="Tanaka T."/>
            <person name="Michiue T."/>
            <person name="Watanabe M."/>
            <person name="Bogdanovic O."/>
            <person name="Lister R."/>
            <person name="Georgiou G."/>
            <person name="Paranjpe S.S."/>
            <person name="van Kruijsbergen I."/>
            <person name="Shu S."/>
            <person name="Carlson J."/>
            <person name="Kinoshita T."/>
            <person name="Ohta Y."/>
            <person name="Mawaribuchi S."/>
            <person name="Jenkins J."/>
            <person name="Grimwood J."/>
            <person name="Schmutz J."/>
            <person name="Mitros T."/>
            <person name="Mozaffari S.V."/>
            <person name="Suzuki Y."/>
            <person name="Haramoto Y."/>
            <person name="Yamamoto T.S."/>
            <person name="Takagi C."/>
            <person name="Heald R."/>
            <person name="Miller K."/>
            <person name="Haudenschild C."/>
            <person name="Kitzman J."/>
            <person name="Nakayama T."/>
            <person name="Izutsu Y."/>
            <person name="Robert J."/>
            <person name="Fortriede J."/>
            <person name="Burns K."/>
            <person name="Lotay V."/>
            <person name="Karimi K."/>
            <person name="Yasuoka Y."/>
            <person name="Dichmann D.S."/>
            <person name="Flajnik M.F."/>
            <person name="Houston D.W."/>
            <person name="Shendure J."/>
            <person name="DuPasquier L."/>
            <person name="Vize P.D."/>
            <person name="Zorn A.M."/>
            <person name="Ito M."/>
            <person name="Marcotte E.M."/>
            <person name="Wallingford J.B."/>
            <person name="Ito Y."/>
            <person name="Asashima M."/>
            <person name="Ueno N."/>
            <person name="Matsuda Y."/>
            <person name="Veenstra G.J."/>
            <person name="Fujiyama A."/>
            <person name="Harland R.M."/>
            <person name="Taira M."/>
            <person name="Rokhsar D.S."/>
        </authorList>
    </citation>
    <scope>NUCLEOTIDE SEQUENCE [LARGE SCALE GENOMIC DNA]</scope>
    <source>
        <strain evidence="2">J</strain>
    </source>
</reference>
<dbReference type="EMBL" id="CM004471">
    <property type="protein sequence ID" value="OCT86839.1"/>
    <property type="molecule type" value="Genomic_DNA"/>
</dbReference>
<gene>
    <name evidence="1" type="ORF">XELAEV_18020529mg</name>
</gene>
<proteinExistence type="predicted"/>
<accession>A0A974HQQ2</accession>
<name>A0A974HQQ2_XENLA</name>
<evidence type="ECO:0000313" key="2">
    <source>
        <dbReference type="Proteomes" id="UP000694892"/>
    </source>
</evidence>
<dbReference type="AlphaFoldDB" id="A0A974HQQ2"/>
<evidence type="ECO:0000313" key="1">
    <source>
        <dbReference type="EMBL" id="OCT86839.1"/>
    </source>
</evidence>
<dbReference type="Proteomes" id="UP000694892">
    <property type="component" value="Chromosome 3S"/>
</dbReference>
<sequence length="83" mass="9501">MPIYLAGLKSCPTRTTLVHRCSLLPIDQHRTLLLLYCWVIHCLSLPECVHVLTAHQRSHRLNLATHCNFFFQVTSMAALTNMV</sequence>
<protein>
    <submittedName>
        <fullName evidence="1">Uncharacterized protein</fullName>
    </submittedName>
</protein>